<dbReference type="GO" id="GO:0016705">
    <property type="term" value="F:oxidoreductase activity, acting on paired donors, with incorporation or reduction of molecular oxygen"/>
    <property type="evidence" value="ECO:0007669"/>
    <property type="project" value="InterPro"/>
</dbReference>
<evidence type="ECO:0000313" key="4">
    <source>
        <dbReference type="EMBL" id="CAB4971100.1"/>
    </source>
</evidence>
<dbReference type="EMBL" id="CAFBMM010000035">
    <property type="protein sequence ID" value="CAB4906954.1"/>
    <property type="molecule type" value="Genomic_DNA"/>
</dbReference>
<accession>A0A6J7QJ88</accession>
<dbReference type="EMBL" id="CAFBPQ010000009">
    <property type="protein sequence ID" value="CAB5017800.1"/>
    <property type="molecule type" value="Genomic_DNA"/>
</dbReference>
<proteinExistence type="predicted"/>
<dbReference type="InterPro" id="IPR036661">
    <property type="entry name" value="Luciferase-like_sf"/>
</dbReference>
<reference evidence="5" key="1">
    <citation type="submission" date="2020-05" db="EMBL/GenBank/DDBJ databases">
        <authorList>
            <person name="Chiriac C."/>
            <person name="Salcher M."/>
            <person name="Ghai R."/>
            <person name="Kavagutti S V."/>
        </authorList>
    </citation>
    <scope>NUCLEOTIDE SEQUENCE</scope>
</reference>
<dbReference type="AlphaFoldDB" id="A0A6J7QJ88"/>
<dbReference type="PANTHER" id="PTHR30011:SF32">
    <property type="entry name" value="CONSERVED PROTEIN"/>
    <property type="match status" value="1"/>
</dbReference>
<evidence type="ECO:0000313" key="2">
    <source>
        <dbReference type="EMBL" id="CAB4729158.1"/>
    </source>
</evidence>
<dbReference type="SUPFAM" id="SSF51679">
    <property type="entry name" value="Bacterial luciferase-like"/>
    <property type="match status" value="1"/>
</dbReference>
<sequence length="276" mass="29660">MFATDTSIAVPDLAVAAEERDLHSIYLPEHTHIPTSRLTPAPTGTAELAEEYRRTMDPLIALAAAAASTEKIRLGTGICLVAQREPIVTAKAIASLDQLSNGRFEFGVGFGWNREEMADHGVDYTTRREQAREHVLAMRTLWREEAAEFSGDFVNFSSSWSWPKPKQLGGPPVLIGGAPGPKLFSHIVEYGDGWMPIGGGGVKAALGELAQACAKANRDPAEIRIVPFGVIPDPGKVDYYESIGVGEIIFLVPTGSADAVLPVLDAHAQFIAQRDG</sequence>
<feature type="domain" description="Luciferase-like" evidence="1">
    <location>
        <begin position="11"/>
        <end position="228"/>
    </location>
</feature>
<gene>
    <name evidence="2" type="ORF">UFOPK2683_01166</name>
    <name evidence="3" type="ORF">UFOPK3605_00834</name>
    <name evidence="4" type="ORF">UFOPK3897_00433</name>
    <name evidence="5" type="ORF">UFOPK4121_00461</name>
</gene>
<dbReference type="NCBIfam" id="TIGR03619">
    <property type="entry name" value="F420_Rv2161c"/>
    <property type="match status" value="1"/>
</dbReference>
<name>A0A6J7QJ88_9ZZZZ</name>
<evidence type="ECO:0000313" key="3">
    <source>
        <dbReference type="EMBL" id="CAB4906954.1"/>
    </source>
</evidence>
<dbReference type="EMBL" id="CAEZYK010000073">
    <property type="protein sequence ID" value="CAB4729158.1"/>
    <property type="molecule type" value="Genomic_DNA"/>
</dbReference>
<protein>
    <submittedName>
        <fullName evidence="5">Unannotated protein</fullName>
    </submittedName>
</protein>
<dbReference type="Gene3D" id="3.20.20.30">
    <property type="entry name" value="Luciferase-like domain"/>
    <property type="match status" value="1"/>
</dbReference>
<evidence type="ECO:0000313" key="5">
    <source>
        <dbReference type="EMBL" id="CAB5017800.1"/>
    </source>
</evidence>
<organism evidence="5">
    <name type="scientific">freshwater metagenome</name>
    <dbReference type="NCBI Taxonomy" id="449393"/>
    <lineage>
        <taxon>unclassified sequences</taxon>
        <taxon>metagenomes</taxon>
        <taxon>ecological metagenomes</taxon>
    </lineage>
</organism>
<dbReference type="Pfam" id="PF00296">
    <property type="entry name" value="Bac_luciferase"/>
    <property type="match status" value="1"/>
</dbReference>
<dbReference type="PANTHER" id="PTHR30011">
    <property type="entry name" value="ALKANESULFONATE MONOOXYGENASE-RELATED"/>
    <property type="match status" value="1"/>
</dbReference>
<dbReference type="InterPro" id="IPR011251">
    <property type="entry name" value="Luciferase-like_dom"/>
</dbReference>
<dbReference type="InterPro" id="IPR019921">
    <property type="entry name" value="Lucif-like_OxRdtase_Rv2161c"/>
</dbReference>
<evidence type="ECO:0000259" key="1">
    <source>
        <dbReference type="Pfam" id="PF00296"/>
    </source>
</evidence>
<dbReference type="EMBL" id="CAFBOF010000005">
    <property type="protein sequence ID" value="CAB4971100.1"/>
    <property type="molecule type" value="Genomic_DNA"/>
</dbReference>
<dbReference type="InterPro" id="IPR051260">
    <property type="entry name" value="Diverse_substr_monoxygenases"/>
</dbReference>